<protein>
    <submittedName>
        <fullName evidence="3">Uncharacterized protein</fullName>
    </submittedName>
</protein>
<proteinExistence type="predicted"/>
<name>A0A5E7W4T2_PSEFL</name>
<sequence precursor="true">MKRTTMILAGLMMFSSTAAFAEGGAERMRYYFESLRLSQEANQSIASNTTEIRVPDDQTAQVTEHYKP</sequence>
<reference evidence="3 4" key="1">
    <citation type="submission" date="2019-09" db="EMBL/GenBank/DDBJ databases">
        <authorList>
            <person name="Chandra G."/>
            <person name="Truman W A."/>
        </authorList>
    </citation>
    <scope>NUCLEOTIDE SEQUENCE [LARGE SCALE GENOMIC DNA]</scope>
    <source>
        <strain evidence="3">PS943</strain>
    </source>
</reference>
<gene>
    <name evidence="3" type="ORF">PS943_01593</name>
</gene>
<feature type="region of interest" description="Disordered" evidence="1">
    <location>
        <begin position="47"/>
        <end position="68"/>
    </location>
</feature>
<feature type="signal peptide" evidence="2">
    <location>
        <begin position="1"/>
        <end position="21"/>
    </location>
</feature>
<dbReference type="EMBL" id="CABVJH010000002">
    <property type="protein sequence ID" value="VVQ29864.1"/>
    <property type="molecule type" value="Genomic_DNA"/>
</dbReference>
<keyword evidence="2" id="KW-0732">Signal</keyword>
<organism evidence="3 4">
    <name type="scientific">Pseudomonas fluorescens</name>
    <dbReference type="NCBI Taxonomy" id="294"/>
    <lineage>
        <taxon>Bacteria</taxon>
        <taxon>Pseudomonadati</taxon>
        <taxon>Pseudomonadota</taxon>
        <taxon>Gammaproteobacteria</taxon>
        <taxon>Pseudomonadales</taxon>
        <taxon>Pseudomonadaceae</taxon>
        <taxon>Pseudomonas</taxon>
    </lineage>
</organism>
<dbReference type="RefSeq" id="WP_150655917.1">
    <property type="nucleotide sequence ID" value="NZ_CABVJH010000002.1"/>
</dbReference>
<dbReference type="AlphaFoldDB" id="A0A5E7W4T2"/>
<evidence type="ECO:0000313" key="3">
    <source>
        <dbReference type="EMBL" id="VVQ29864.1"/>
    </source>
</evidence>
<evidence type="ECO:0000313" key="4">
    <source>
        <dbReference type="Proteomes" id="UP000325645"/>
    </source>
</evidence>
<accession>A0A5E7W4T2</accession>
<feature type="chain" id="PRO_5022744551" evidence="2">
    <location>
        <begin position="22"/>
        <end position="68"/>
    </location>
</feature>
<evidence type="ECO:0000256" key="2">
    <source>
        <dbReference type="SAM" id="SignalP"/>
    </source>
</evidence>
<dbReference type="Proteomes" id="UP000325645">
    <property type="component" value="Unassembled WGS sequence"/>
</dbReference>
<evidence type="ECO:0000256" key="1">
    <source>
        <dbReference type="SAM" id="MobiDB-lite"/>
    </source>
</evidence>